<organism evidence="1 2">
    <name type="scientific">Boeremia exigua</name>
    <dbReference type="NCBI Taxonomy" id="749465"/>
    <lineage>
        <taxon>Eukaryota</taxon>
        <taxon>Fungi</taxon>
        <taxon>Dikarya</taxon>
        <taxon>Ascomycota</taxon>
        <taxon>Pezizomycotina</taxon>
        <taxon>Dothideomycetes</taxon>
        <taxon>Pleosporomycetidae</taxon>
        <taxon>Pleosporales</taxon>
        <taxon>Pleosporineae</taxon>
        <taxon>Didymellaceae</taxon>
        <taxon>Boeremia</taxon>
    </lineage>
</organism>
<dbReference type="EMBL" id="JAPHNI010000585">
    <property type="protein sequence ID" value="KAJ8109669.1"/>
    <property type="molecule type" value="Genomic_DNA"/>
</dbReference>
<protein>
    <submittedName>
        <fullName evidence="1">Uncharacterized protein</fullName>
    </submittedName>
</protein>
<sequence length="615" mass="67891">MSAVDSSAPLLTAKAANNNSKAAKNNSKADNAPHTKIPNPPIRKARRAPTDWKKARRLLLSGCAAPFTGLRRIWNRSWTVETCGLVLSVLALGGLVATLVVHQDKPQPEWPQLVTINSFVSLFSLLMRTGVGVVLAEGISQSRWQWYRTPRKLEDAERFDAASRGPWGSFLLLCNLRPRRAYYIAAVGALATIMAALTGFFLQQLVQFESCAQSTDAPGVLVAKTNNYTASGTFAGMRETYDQYSPMVAAATVGLIQPLEDFTNLLAHGCDSGNCTFPSTNGASFSTLAISHLCEDITPLLQRCNSTSFVGPPNDLITRLNANTSVELNLARLDVLATSTTATKYGNDDLFPLQTLTLGIGVSQFVHRMTTNHTIRNGVEESCAGSQQPSPGLIKFYKVTSDFTQPEDLYRNRTSVLWYYPPDCMWSLGRGATRGIQSYFESIFSDQKLSFLFSPVPILQGNMYLRALWQPDNRPFRLMNDLLEGSISFESADHALANMTKAMTVYMRTHGEEGPAGYARGQLWTTTTCVYVRWEWITFPAVMITLTSVFLLLVVIDNWGTDSERLWKSSVLATLFCEVDVHRDQDLGKEQLSAIAKSTSVSIGSKQESLRLIAR</sequence>
<dbReference type="Proteomes" id="UP001153331">
    <property type="component" value="Unassembled WGS sequence"/>
</dbReference>
<proteinExistence type="predicted"/>
<gene>
    <name evidence="1" type="ORF">OPT61_g7293</name>
</gene>
<name>A0ACC2I2V3_9PLEO</name>
<evidence type="ECO:0000313" key="1">
    <source>
        <dbReference type="EMBL" id="KAJ8109669.1"/>
    </source>
</evidence>
<keyword evidence="2" id="KW-1185">Reference proteome</keyword>
<comment type="caution">
    <text evidence="1">The sequence shown here is derived from an EMBL/GenBank/DDBJ whole genome shotgun (WGS) entry which is preliminary data.</text>
</comment>
<evidence type="ECO:0000313" key="2">
    <source>
        <dbReference type="Proteomes" id="UP001153331"/>
    </source>
</evidence>
<accession>A0ACC2I2V3</accession>
<reference evidence="1" key="1">
    <citation type="submission" date="2022-11" db="EMBL/GenBank/DDBJ databases">
        <title>Genome Sequence of Boeremia exigua.</title>
        <authorList>
            <person name="Buettner E."/>
        </authorList>
    </citation>
    <scope>NUCLEOTIDE SEQUENCE</scope>
    <source>
        <strain evidence="1">CU02</strain>
    </source>
</reference>